<evidence type="ECO:0000256" key="4">
    <source>
        <dbReference type="SAM" id="MobiDB-lite"/>
    </source>
</evidence>
<dbReference type="InterPro" id="IPR011078">
    <property type="entry name" value="PyrdxlP_homeostasis"/>
</dbReference>
<dbReference type="RefSeq" id="WP_012398545.1">
    <property type="nucleotide sequence ID" value="NC_010617.1"/>
</dbReference>
<dbReference type="GO" id="GO:0030170">
    <property type="term" value="F:pyridoxal phosphate binding"/>
    <property type="evidence" value="ECO:0007669"/>
    <property type="project" value="UniProtKB-UniRule"/>
</dbReference>
<gene>
    <name evidence="6" type="ordered locus">KRH_14770</name>
</gene>
<accession>B2GJP3</accession>
<dbReference type="Pfam" id="PF01168">
    <property type="entry name" value="Ala_racemase_N"/>
    <property type="match status" value="1"/>
</dbReference>
<feature type="modified residue" description="N6-(pyridoxal phosphate)lysine" evidence="2">
    <location>
        <position position="78"/>
    </location>
</feature>
<dbReference type="EMBL" id="AP009152">
    <property type="protein sequence ID" value="BAG29824.1"/>
    <property type="molecule type" value="Genomic_DNA"/>
</dbReference>
<evidence type="ECO:0000313" key="7">
    <source>
        <dbReference type="Proteomes" id="UP000008838"/>
    </source>
</evidence>
<evidence type="ECO:0000256" key="2">
    <source>
        <dbReference type="HAMAP-Rule" id="MF_02087"/>
    </source>
</evidence>
<dbReference type="HOGENOM" id="CLU_059988_0_0_11"/>
<dbReference type="eggNOG" id="COG0325">
    <property type="taxonomic scope" value="Bacteria"/>
</dbReference>
<dbReference type="Gene3D" id="3.20.20.10">
    <property type="entry name" value="Alanine racemase"/>
    <property type="match status" value="1"/>
</dbReference>
<dbReference type="PANTHER" id="PTHR10146:SF14">
    <property type="entry name" value="PYRIDOXAL PHOSPHATE HOMEOSTASIS PROTEIN"/>
    <property type="match status" value="1"/>
</dbReference>
<dbReference type="AlphaFoldDB" id="B2GJP3"/>
<dbReference type="STRING" id="378753.KRH_14770"/>
<name>B2GJP3_KOCRD</name>
<dbReference type="HAMAP" id="MF_02087">
    <property type="entry name" value="PLP_homeostasis"/>
    <property type="match status" value="1"/>
</dbReference>
<dbReference type="InterPro" id="IPR001608">
    <property type="entry name" value="Ala_racemase_N"/>
</dbReference>
<evidence type="ECO:0000259" key="5">
    <source>
        <dbReference type="Pfam" id="PF01168"/>
    </source>
</evidence>
<comment type="similarity">
    <text evidence="2 3">Belongs to the pyridoxal phosphate-binding protein YggS/PROSC family.</text>
</comment>
<proteinExistence type="inferred from homology"/>
<protein>
    <recommendedName>
        <fullName evidence="2">Pyridoxal phosphate homeostasis protein</fullName>
        <shortName evidence="2">PLP homeostasis protein</shortName>
    </recommendedName>
</protein>
<keyword evidence="7" id="KW-1185">Reference proteome</keyword>
<reference evidence="6 7" key="1">
    <citation type="journal article" date="2008" name="J. Bacteriol.">
        <title>Complete genome sequence of the soil actinomycete Kocuria rhizophila.</title>
        <authorList>
            <person name="Takarada H."/>
            <person name="Sekine M."/>
            <person name="Kosugi H."/>
            <person name="Matsuo Y."/>
            <person name="Fujisawa T."/>
            <person name="Omata S."/>
            <person name="Kishi E."/>
            <person name="Shimizu A."/>
            <person name="Tsukatani N."/>
            <person name="Tanikawa S."/>
            <person name="Fujita N."/>
            <person name="Harayama S."/>
        </authorList>
    </citation>
    <scope>NUCLEOTIDE SEQUENCE [LARGE SCALE GENOMIC DNA]</scope>
    <source>
        <strain evidence="7">ATCC 9341 / DSM 348 / NBRC 103217 / DC2201</strain>
    </source>
</reference>
<evidence type="ECO:0000256" key="3">
    <source>
        <dbReference type="RuleBase" id="RU004514"/>
    </source>
</evidence>
<dbReference type="PANTHER" id="PTHR10146">
    <property type="entry name" value="PROLINE SYNTHETASE CO-TRANSCRIBED BACTERIAL HOMOLOG PROTEIN"/>
    <property type="match status" value="1"/>
</dbReference>
<dbReference type="Proteomes" id="UP000008838">
    <property type="component" value="Chromosome"/>
</dbReference>
<sequence>MSEHHDPDAVNHEPGSPGNDVRGNDVHEGGPAESGARRTAELAQRLSAVRRRILDAAAQRPEDRSHGGELPSLVVVTKFFPAQDVLRLRELGVRAVGENKDQEAGPKAAEVAEELALREPSVTPPVWHFVGQLQSNKAKHVVRYASWVHSVDRPSLVTALGKAVRNHRDAVAAGDAAPGPCATRDLTCLVQVDVDPHAAEQGGRGGAHPDAVAELADAIAGTEGLSLGGVMTVAPRGARPEEAFERLWEISQRLQRRHPDARAVSAGMSGDLEAAVGAGATHVRIGSDVLGARPAVR</sequence>
<feature type="domain" description="Alanine racemase N-terminal" evidence="5">
    <location>
        <begin position="85"/>
        <end position="294"/>
    </location>
</feature>
<evidence type="ECO:0000256" key="1">
    <source>
        <dbReference type="ARBA" id="ARBA00022898"/>
    </source>
</evidence>
<feature type="region of interest" description="Disordered" evidence="4">
    <location>
        <begin position="1"/>
        <end position="42"/>
    </location>
</feature>
<dbReference type="SUPFAM" id="SSF51419">
    <property type="entry name" value="PLP-binding barrel"/>
    <property type="match status" value="1"/>
</dbReference>
<dbReference type="KEGG" id="krh:KRH_14770"/>
<evidence type="ECO:0000313" key="6">
    <source>
        <dbReference type="EMBL" id="BAG29824.1"/>
    </source>
</evidence>
<dbReference type="InterPro" id="IPR029066">
    <property type="entry name" value="PLP-binding_barrel"/>
</dbReference>
<comment type="function">
    <text evidence="2">Pyridoxal 5'-phosphate (PLP)-binding protein, which is involved in PLP homeostasis.</text>
</comment>
<feature type="compositionally biased region" description="Basic and acidic residues" evidence="4">
    <location>
        <begin position="1"/>
        <end position="11"/>
    </location>
</feature>
<dbReference type="PROSITE" id="PS01211">
    <property type="entry name" value="UPF0001"/>
    <property type="match status" value="1"/>
</dbReference>
<feature type="compositionally biased region" description="Basic and acidic residues" evidence="4">
    <location>
        <begin position="22"/>
        <end position="40"/>
    </location>
</feature>
<organism evidence="6 7">
    <name type="scientific">Kocuria rhizophila (strain ATCC 9341 / DSM 348 / NBRC 103217 / DC2201)</name>
    <dbReference type="NCBI Taxonomy" id="378753"/>
    <lineage>
        <taxon>Bacteria</taxon>
        <taxon>Bacillati</taxon>
        <taxon>Actinomycetota</taxon>
        <taxon>Actinomycetes</taxon>
        <taxon>Micrococcales</taxon>
        <taxon>Micrococcaceae</taxon>
        <taxon>Kocuria</taxon>
    </lineage>
</organism>
<keyword evidence="1 2" id="KW-0663">Pyridoxal phosphate</keyword>